<proteinExistence type="predicted"/>
<dbReference type="AlphaFoldDB" id="A0A3E0H4N5"/>
<accession>A0A3E0H4N5</accession>
<dbReference type="RefSeq" id="WP_116179029.1">
    <property type="nucleotide sequence ID" value="NZ_CP144375.1"/>
</dbReference>
<sequence>MADLKPPRFALGERETLLALLQYQRDSLVRKVTDLSAGDEQRRLVPSETTLLWLVEHLAWAELLWVSHRFAGRPLPVSAAYADLAEAVAAYRQSWTTVDEIVIAADLDDLCLLTDEAVNLRWVLAHLLQETARHAGHADILRELIDGRTGR</sequence>
<dbReference type="SUPFAM" id="SSF109854">
    <property type="entry name" value="DinB/YfiT-like putative metalloenzymes"/>
    <property type="match status" value="1"/>
</dbReference>
<organism evidence="1 2">
    <name type="scientific">Kutzneria buriramensis</name>
    <dbReference type="NCBI Taxonomy" id="1045776"/>
    <lineage>
        <taxon>Bacteria</taxon>
        <taxon>Bacillati</taxon>
        <taxon>Actinomycetota</taxon>
        <taxon>Actinomycetes</taxon>
        <taxon>Pseudonocardiales</taxon>
        <taxon>Pseudonocardiaceae</taxon>
        <taxon>Kutzneria</taxon>
    </lineage>
</organism>
<dbReference type="InterPro" id="IPR007061">
    <property type="entry name" value="MST-like"/>
</dbReference>
<dbReference type="InterPro" id="IPR034660">
    <property type="entry name" value="DinB/YfiT-like"/>
</dbReference>
<protein>
    <submittedName>
        <fullName evidence="1">Uncharacterized protein DUF664</fullName>
    </submittedName>
</protein>
<dbReference type="Proteomes" id="UP000256269">
    <property type="component" value="Unassembled WGS sequence"/>
</dbReference>
<evidence type="ECO:0000313" key="2">
    <source>
        <dbReference type="Proteomes" id="UP000256269"/>
    </source>
</evidence>
<dbReference type="EMBL" id="QUNO01000014">
    <property type="protein sequence ID" value="REH38178.1"/>
    <property type="molecule type" value="Genomic_DNA"/>
</dbReference>
<dbReference type="Gene3D" id="1.20.120.450">
    <property type="entry name" value="dinb family like domain"/>
    <property type="match status" value="1"/>
</dbReference>
<dbReference type="Pfam" id="PF04978">
    <property type="entry name" value="MST"/>
    <property type="match status" value="1"/>
</dbReference>
<dbReference type="OrthoDB" id="4548523at2"/>
<evidence type="ECO:0000313" key="1">
    <source>
        <dbReference type="EMBL" id="REH38178.1"/>
    </source>
</evidence>
<name>A0A3E0H4N5_9PSEU</name>
<keyword evidence="2" id="KW-1185">Reference proteome</keyword>
<reference evidence="1 2" key="1">
    <citation type="submission" date="2018-08" db="EMBL/GenBank/DDBJ databases">
        <title>Genomic Encyclopedia of Archaeal and Bacterial Type Strains, Phase II (KMG-II): from individual species to whole genera.</title>
        <authorList>
            <person name="Goeker M."/>
        </authorList>
    </citation>
    <scope>NUCLEOTIDE SEQUENCE [LARGE SCALE GENOMIC DNA]</scope>
    <source>
        <strain evidence="1 2">DSM 45791</strain>
    </source>
</reference>
<comment type="caution">
    <text evidence="1">The sequence shown here is derived from an EMBL/GenBank/DDBJ whole genome shotgun (WGS) entry which is preliminary data.</text>
</comment>
<gene>
    <name evidence="1" type="ORF">BCF44_114203</name>
</gene>